<accession>A0A0A1U012</accession>
<dbReference type="GeneID" id="14886194"/>
<dbReference type="AlphaFoldDB" id="A0A0A1U012"/>
<evidence type="ECO:0000313" key="3">
    <source>
        <dbReference type="Proteomes" id="UP000014680"/>
    </source>
</evidence>
<reference evidence="2 3" key="1">
    <citation type="submission" date="2012-10" db="EMBL/GenBank/DDBJ databases">
        <authorList>
            <person name="Zafar N."/>
            <person name="Inman J."/>
            <person name="Hall N."/>
            <person name="Lorenzi H."/>
            <person name="Caler E."/>
        </authorList>
    </citation>
    <scope>NUCLEOTIDE SEQUENCE [LARGE SCALE GENOMIC DNA]</scope>
    <source>
        <strain evidence="2 3">IP1</strain>
    </source>
</reference>
<sequence length="452" mass="52900">MRMGTKCDLKIIRIVSGFTRFEENLLHEKLKGDKKWKRGRRGKGRWRKKENEDPTKRREKYEEMIQQGRNELQFKYELMDTEVIVQKALESEESEMVLIESNNQEIESYEKDEIIDAQHSMKLDDNESSFPLDENEIFIEQIDKMEREKFGRQVKMEVEKVGKLEKVEKIEIPETPKITEKIETTENDEKGEKAVLLNCETPKLATTSAAQTVKSLDGGKKFTQIETFGKEVIAPNNKEVNITELPQMIANSDTREKVDDRKRVSNEVILRDDEFTMTRELIVQKMKMNGIGERESREISCKLVKTMERYGVDKYYWPSSWREDFRKEVLNTVTTFVERIREVVVSEKLYESGERYMKVVNAMKEISDLSFEREAISVEGVWGMAGDLILIEEAAKSGVECFSIWMENPLIKFLVEKMGLESENDKMNFLKQRLDALIGFKKRCGYGMKRCV</sequence>
<dbReference type="Proteomes" id="UP000014680">
    <property type="component" value="Unassembled WGS sequence"/>
</dbReference>
<protein>
    <submittedName>
        <fullName evidence="2">Uncharacterized protein</fullName>
    </submittedName>
</protein>
<organism evidence="2 3">
    <name type="scientific">Entamoeba invadens IP1</name>
    <dbReference type="NCBI Taxonomy" id="370355"/>
    <lineage>
        <taxon>Eukaryota</taxon>
        <taxon>Amoebozoa</taxon>
        <taxon>Evosea</taxon>
        <taxon>Archamoebae</taxon>
        <taxon>Mastigamoebida</taxon>
        <taxon>Entamoebidae</taxon>
        <taxon>Entamoeba</taxon>
    </lineage>
</organism>
<name>A0A0A1U012_ENTIV</name>
<evidence type="ECO:0000256" key="1">
    <source>
        <dbReference type="SAM" id="MobiDB-lite"/>
    </source>
</evidence>
<feature type="compositionally biased region" description="Basic residues" evidence="1">
    <location>
        <begin position="34"/>
        <end position="48"/>
    </location>
</feature>
<dbReference type="KEGG" id="eiv:EIN_094140"/>
<gene>
    <name evidence="2" type="ORF">EIN_094140</name>
</gene>
<evidence type="ECO:0000313" key="2">
    <source>
        <dbReference type="EMBL" id="ELP87227.1"/>
    </source>
</evidence>
<keyword evidence="3" id="KW-1185">Reference proteome</keyword>
<feature type="region of interest" description="Disordered" evidence="1">
    <location>
        <begin position="33"/>
        <end position="58"/>
    </location>
</feature>
<dbReference type="VEuPathDB" id="AmoebaDB:EIN_094140"/>
<dbReference type="EMBL" id="KB206860">
    <property type="protein sequence ID" value="ELP87227.1"/>
    <property type="molecule type" value="Genomic_DNA"/>
</dbReference>
<dbReference type="RefSeq" id="XP_004253998.1">
    <property type="nucleotide sequence ID" value="XM_004253950.1"/>
</dbReference>
<feature type="compositionally biased region" description="Basic and acidic residues" evidence="1">
    <location>
        <begin position="49"/>
        <end position="58"/>
    </location>
</feature>
<proteinExistence type="predicted"/>